<dbReference type="Proteomes" id="UP000808349">
    <property type="component" value="Unassembled WGS sequence"/>
</dbReference>
<proteinExistence type="predicted"/>
<evidence type="ECO:0000313" key="1">
    <source>
        <dbReference type="EMBL" id="MBK9719113.1"/>
    </source>
</evidence>
<comment type="caution">
    <text evidence="1">The sequence shown here is derived from an EMBL/GenBank/DDBJ whole genome shotgun (WGS) entry which is preliminary data.</text>
</comment>
<accession>A0A9D7XIX0</accession>
<dbReference type="EMBL" id="JADKFW010000015">
    <property type="protein sequence ID" value="MBK9719113.1"/>
    <property type="molecule type" value="Genomic_DNA"/>
</dbReference>
<name>A0A9D7XIX0_9BACT</name>
<reference evidence="1 2" key="1">
    <citation type="submission" date="2020-10" db="EMBL/GenBank/DDBJ databases">
        <title>Connecting structure to function with the recovery of over 1000 high-quality activated sludge metagenome-assembled genomes encoding full-length rRNA genes using long-read sequencing.</title>
        <authorList>
            <person name="Singleton C.M."/>
            <person name="Petriglieri F."/>
            <person name="Kristensen J.M."/>
            <person name="Kirkegaard R.H."/>
            <person name="Michaelsen T.Y."/>
            <person name="Andersen M.H."/>
            <person name="Karst S.M."/>
            <person name="Dueholm M.S."/>
            <person name="Nielsen P.H."/>
            <person name="Albertsen M."/>
        </authorList>
    </citation>
    <scope>NUCLEOTIDE SEQUENCE [LARGE SCALE GENOMIC DNA]</scope>
    <source>
        <strain evidence="1">Ribe_18-Q3-R11-54_BAT3C.373</strain>
    </source>
</reference>
<sequence>MTKTYALVIIVGINFCLIACNKDHIDQGTGECSDRIELEDIKPQGQSLSWIHYNKDVIQKFIDSTGQISDAVVLNDLNYGLKSYQVVQVPCVSNATESIQVSYNIMRHFTRMINLAPNSSAFHIFEFEISCLFNPAKPLENQRLDVLSIYQISPGLLNSEIRNEILTIPLMENPYSIFSFEYEYVPELILFNKTFQKIYTNRTWGLNQWKIYFSKDLGVVAFRNEQGVLWVLDTK</sequence>
<organism evidence="1 2">
    <name type="scientific">Candidatus Defluviibacterium haderslevense</name>
    <dbReference type="NCBI Taxonomy" id="2981993"/>
    <lineage>
        <taxon>Bacteria</taxon>
        <taxon>Pseudomonadati</taxon>
        <taxon>Bacteroidota</taxon>
        <taxon>Saprospiria</taxon>
        <taxon>Saprospirales</taxon>
        <taxon>Saprospiraceae</taxon>
        <taxon>Candidatus Defluviibacterium</taxon>
    </lineage>
</organism>
<dbReference type="AlphaFoldDB" id="A0A9D7XIX0"/>
<protein>
    <submittedName>
        <fullName evidence="1">Uncharacterized protein</fullName>
    </submittedName>
</protein>
<gene>
    <name evidence="1" type="ORF">IPO85_16665</name>
</gene>
<evidence type="ECO:0000313" key="2">
    <source>
        <dbReference type="Proteomes" id="UP000808349"/>
    </source>
</evidence>